<dbReference type="STRING" id="238.BBD35_17515"/>
<dbReference type="EMBL" id="MPOG01000011">
    <property type="protein sequence ID" value="OOH95344.1"/>
    <property type="molecule type" value="Genomic_DNA"/>
</dbReference>
<proteinExistence type="predicted"/>
<sequence>MRYLFVFLLSIFAFGQKKEVKDILKFQKDLNAEYKNPKESPLRGERLADFQALPFFNIDLKYRVPAKLERTKDAEVFELPTSSGKTKKYKEYGTLSFTLNGEPYSLKVYQSQDLINKAGFEDHLFLPFRDNTNEVETYGGGRYIDLKIPKKNNEMILDFNKAYNPYCAYNAFDYNCPIVPLENKLPVKIRAGIKYEDIYH</sequence>
<dbReference type="Proteomes" id="UP000188947">
    <property type="component" value="Unassembled WGS sequence"/>
</dbReference>
<keyword evidence="2" id="KW-1185">Reference proteome</keyword>
<gene>
    <name evidence="1" type="ORF">BMF97_10995</name>
</gene>
<dbReference type="eggNOG" id="COG3358">
    <property type="taxonomic scope" value="Bacteria"/>
</dbReference>
<dbReference type="GeneID" id="48545063"/>
<evidence type="ECO:0000313" key="1">
    <source>
        <dbReference type="EMBL" id="OOH95344.1"/>
    </source>
</evidence>
<organism evidence="1 2">
    <name type="scientific">Elizabethkingia meningoseptica</name>
    <name type="common">Chryseobacterium meningosepticum</name>
    <dbReference type="NCBI Taxonomy" id="238"/>
    <lineage>
        <taxon>Bacteria</taxon>
        <taxon>Pseudomonadati</taxon>
        <taxon>Bacteroidota</taxon>
        <taxon>Flavobacteriia</taxon>
        <taxon>Flavobacteriales</taxon>
        <taxon>Weeksellaceae</taxon>
        <taxon>Elizabethkingia</taxon>
    </lineage>
</organism>
<dbReference type="OrthoDB" id="5493262at2"/>
<accession>A0A1V3U0N1</accession>
<dbReference type="RefSeq" id="WP_016199450.1">
    <property type="nucleotide sequence ID" value="NZ_CP014338.1"/>
</dbReference>
<reference evidence="1 2" key="1">
    <citation type="submission" date="2016-11" db="EMBL/GenBank/DDBJ databases">
        <title>Genome sequence and comparative genomic analysis of clinical strain Elizabethkingia meningoseptica 61421 PRCM.</title>
        <authorList>
            <person name="Wang M."/>
            <person name="Hu S."/>
            <person name="Cao L."/>
            <person name="Jiang T."/>
            <person name="Zhou Y."/>
            <person name="Ming D."/>
        </authorList>
    </citation>
    <scope>NUCLEOTIDE SEQUENCE [LARGE SCALE GENOMIC DNA]</scope>
    <source>
        <strain evidence="1 2">61421 PRCM</strain>
    </source>
</reference>
<protein>
    <recommendedName>
        <fullName evidence="3">DUF1684 domain-containing protein</fullName>
    </recommendedName>
</protein>
<dbReference type="PANTHER" id="PTHR41913">
    <property type="entry name" value="DUF1684 DOMAIN-CONTAINING PROTEIN"/>
    <property type="match status" value="1"/>
</dbReference>
<dbReference type="PANTHER" id="PTHR41913:SF1">
    <property type="entry name" value="DUF1684 DOMAIN-CONTAINING PROTEIN"/>
    <property type="match status" value="1"/>
</dbReference>
<name>A0A1V3U0N1_ELIME</name>
<dbReference type="AlphaFoldDB" id="A0A1V3U0N1"/>
<comment type="caution">
    <text evidence="1">The sequence shown here is derived from an EMBL/GenBank/DDBJ whole genome shotgun (WGS) entry which is preliminary data.</text>
</comment>
<evidence type="ECO:0008006" key="3">
    <source>
        <dbReference type="Google" id="ProtNLM"/>
    </source>
</evidence>
<dbReference type="Pfam" id="PF07920">
    <property type="entry name" value="DUF1684"/>
    <property type="match status" value="1"/>
</dbReference>
<evidence type="ECO:0000313" key="2">
    <source>
        <dbReference type="Proteomes" id="UP000188947"/>
    </source>
</evidence>
<dbReference type="InterPro" id="IPR012467">
    <property type="entry name" value="DUF1684"/>
</dbReference>
<dbReference type="KEGG" id="emg:BBD33_15215"/>